<proteinExistence type="predicted"/>
<evidence type="ECO:0000313" key="2">
    <source>
        <dbReference type="Proteomes" id="UP000827768"/>
    </source>
</evidence>
<evidence type="ECO:0000313" key="1">
    <source>
        <dbReference type="EMBL" id="UDL16042.1"/>
    </source>
</evidence>
<organism evidence="1 2">
    <name type="scientific">Microbacterium phage Pumpernickel</name>
    <dbReference type="NCBI Taxonomy" id="2885983"/>
    <lineage>
        <taxon>Viruses</taxon>
        <taxon>Duplodnaviria</taxon>
        <taxon>Heunggongvirae</taxon>
        <taxon>Uroviricota</taxon>
        <taxon>Caudoviricetes</taxon>
        <taxon>Pumpernickelvirus</taxon>
        <taxon>Pumpernickelvirus pumpernickel</taxon>
    </lineage>
</organism>
<dbReference type="KEGG" id="vg:80019933"/>
<name>A0AAE8Y7X7_9CAUD</name>
<accession>A0AAE8Y7X7</accession>
<reference evidence="1" key="1">
    <citation type="submission" date="2021-09" db="EMBL/GenBank/DDBJ databases">
        <authorList>
            <person name="Andersen S.H."/>
            <person name="Beall E.A."/>
            <person name="Cappelle B."/>
            <person name="Falteisek K.J."/>
            <person name="Fenske B.A."/>
            <person name="Gansluckner N.W."/>
            <person name="Gilbertson S.M."/>
            <person name="Krings K.J."/>
            <person name="Mobeck M."/>
            <person name="Odeku J.O."/>
            <person name="Poncelet M.E."/>
            <person name="Rohr J.R."/>
            <person name="Rolands L."/>
            <person name="Whipple C.D."/>
            <person name="Whipple E.M."/>
            <person name="Spring A.M."/>
            <person name="Klyczek K."/>
            <person name="Garlena R.A."/>
            <person name="Russell D.A."/>
            <person name="Pope W.H."/>
            <person name="Jacobs-Sera D."/>
            <person name="Hatfull G.F."/>
        </authorList>
    </citation>
    <scope>NUCLEOTIDE SEQUENCE</scope>
</reference>
<keyword evidence="2" id="KW-1185">Reference proteome</keyword>
<dbReference type="GeneID" id="80019933"/>
<dbReference type="EMBL" id="OK040790">
    <property type="protein sequence ID" value="UDL16042.1"/>
    <property type="molecule type" value="Genomic_DNA"/>
</dbReference>
<dbReference type="RefSeq" id="YP_010755282.1">
    <property type="nucleotide sequence ID" value="NC_073468.1"/>
</dbReference>
<gene>
    <name evidence="1" type="primary">292</name>
    <name evidence="1" type="ORF">SEA_PUMPERNICKEL_292</name>
</gene>
<sequence length="81" mass="9489">MNTPKRYRVIQYAQLSELGLVFVPGTPPSRNVPREVWRKDYRWRWVARFVAMMSRGESAGLGLRLLTAEIVDLDQEEPRVE</sequence>
<dbReference type="Proteomes" id="UP000827768">
    <property type="component" value="Segment"/>
</dbReference>
<protein>
    <submittedName>
        <fullName evidence="1">Uncharacterized protein</fullName>
    </submittedName>
</protein>